<dbReference type="EMBL" id="CP000781">
    <property type="protein sequence ID" value="ABS66479.1"/>
    <property type="molecule type" value="Genomic_DNA"/>
</dbReference>
<dbReference type="STRING" id="78245.Xaut_1230"/>
<dbReference type="PhylomeDB" id="A7IEN6"/>
<accession>A7IEN6</accession>
<reference evidence="1 2" key="1">
    <citation type="submission" date="2007-07" db="EMBL/GenBank/DDBJ databases">
        <title>Complete sequence of chromosome of Xanthobacter autotrophicus Py2.</title>
        <authorList>
            <consortium name="US DOE Joint Genome Institute"/>
            <person name="Copeland A."/>
            <person name="Lucas S."/>
            <person name="Lapidus A."/>
            <person name="Barry K."/>
            <person name="Glavina del Rio T."/>
            <person name="Hammon N."/>
            <person name="Israni S."/>
            <person name="Dalin E."/>
            <person name="Tice H."/>
            <person name="Pitluck S."/>
            <person name="Sims D."/>
            <person name="Brettin T."/>
            <person name="Bruce D."/>
            <person name="Detter J.C."/>
            <person name="Han C."/>
            <person name="Tapia R."/>
            <person name="Brainard J."/>
            <person name="Schmutz J."/>
            <person name="Larimer F."/>
            <person name="Land M."/>
            <person name="Hauser L."/>
            <person name="Kyrpides N."/>
            <person name="Kim E."/>
            <person name="Ensigns S.A."/>
            <person name="Richardson P."/>
        </authorList>
    </citation>
    <scope>NUCLEOTIDE SEQUENCE [LARGE SCALE GENOMIC DNA]</scope>
    <source>
        <strain evidence="2">ATCC BAA-1158 / Py2</strain>
    </source>
</reference>
<dbReference type="Pfam" id="PF11164">
    <property type="entry name" value="DUF2948"/>
    <property type="match status" value="1"/>
</dbReference>
<proteinExistence type="predicted"/>
<dbReference type="KEGG" id="xau:Xaut_1230"/>
<evidence type="ECO:0008006" key="3">
    <source>
        <dbReference type="Google" id="ProtNLM"/>
    </source>
</evidence>
<dbReference type="AlphaFoldDB" id="A7IEN6"/>
<dbReference type="eggNOG" id="ENOG5032SGB">
    <property type="taxonomic scope" value="Bacteria"/>
</dbReference>
<organism evidence="1 2">
    <name type="scientific">Xanthobacter autotrophicus (strain ATCC BAA-1158 / Py2)</name>
    <dbReference type="NCBI Taxonomy" id="78245"/>
    <lineage>
        <taxon>Bacteria</taxon>
        <taxon>Pseudomonadati</taxon>
        <taxon>Pseudomonadota</taxon>
        <taxon>Alphaproteobacteria</taxon>
        <taxon>Hyphomicrobiales</taxon>
        <taxon>Xanthobacteraceae</taxon>
        <taxon>Xanthobacter</taxon>
    </lineage>
</organism>
<name>A7IEN6_XANP2</name>
<evidence type="ECO:0000313" key="2">
    <source>
        <dbReference type="Proteomes" id="UP000002417"/>
    </source>
</evidence>
<dbReference type="Proteomes" id="UP000002417">
    <property type="component" value="Chromosome"/>
</dbReference>
<sequence length="165" mass="18212">MCAACQKGSIAMENLKLIALDDEDLAIFSAHLQDAVVKTVDMGFLPRLQRFAMVLNRFDWDQQVCANETVRRRTGLHFERVRDVKCRNMEEARRTGVLNLLAVTFIPGELPSGFVLLTFSGGAEVRLEVECIEAGMRDLGPAWGCTHAPKHPVPEDVAQSKGSAA</sequence>
<evidence type="ECO:0000313" key="1">
    <source>
        <dbReference type="EMBL" id="ABS66479.1"/>
    </source>
</evidence>
<keyword evidence="2" id="KW-1185">Reference proteome</keyword>
<dbReference type="InterPro" id="IPR021335">
    <property type="entry name" value="DUF2948"/>
</dbReference>
<protein>
    <recommendedName>
        <fullName evidence="3">DUF2948 family protein</fullName>
    </recommendedName>
</protein>
<gene>
    <name evidence="1" type="ordered locus">Xaut_1230</name>
</gene>
<dbReference type="HOGENOM" id="CLU_118443_0_0_5"/>